<keyword evidence="8" id="KW-0966">Cell projection</keyword>
<keyword evidence="9" id="KW-1185">Reference proteome</keyword>
<reference evidence="8 9" key="1">
    <citation type="submission" date="2020-08" db="EMBL/GenBank/DDBJ databases">
        <title>Genome sequencing of Purple Non-Sulfur Bacteria from various extreme environments.</title>
        <authorList>
            <person name="Mayer M."/>
        </authorList>
    </citation>
    <scope>NUCLEOTIDE SEQUENCE [LARGE SCALE GENOMIC DNA]</scope>
    <source>
        <strain evidence="8 9">JA131</strain>
    </source>
</reference>
<organism evidence="8 9">
    <name type="scientific">Roseospira visakhapatnamensis</name>
    <dbReference type="NCBI Taxonomy" id="390880"/>
    <lineage>
        <taxon>Bacteria</taxon>
        <taxon>Pseudomonadati</taxon>
        <taxon>Pseudomonadota</taxon>
        <taxon>Alphaproteobacteria</taxon>
        <taxon>Rhodospirillales</taxon>
        <taxon>Rhodospirillaceae</taxon>
        <taxon>Roseospira</taxon>
    </lineage>
</organism>
<keyword evidence="4 6" id="KW-0975">Bacterial flagellum</keyword>
<gene>
    <name evidence="8" type="ORF">GGD89_002431</name>
</gene>
<dbReference type="InterPro" id="IPR006300">
    <property type="entry name" value="FlgB"/>
</dbReference>
<feature type="compositionally biased region" description="Basic and acidic residues" evidence="7">
    <location>
        <begin position="77"/>
        <end position="88"/>
    </location>
</feature>
<evidence type="ECO:0000256" key="6">
    <source>
        <dbReference type="PIRNR" id="PIRNR002889"/>
    </source>
</evidence>
<comment type="caution">
    <text evidence="8">The sequence shown here is derived from an EMBL/GenBank/DDBJ whole genome shotgun (WGS) entry which is preliminary data.</text>
</comment>
<dbReference type="EMBL" id="JACIGK010000017">
    <property type="protein sequence ID" value="MBB4266795.1"/>
    <property type="molecule type" value="Genomic_DNA"/>
</dbReference>
<evidence type="ECO:0000313" key="8">
    <source>
        <dbReference type="EMBL" id="MBB4266795.1"/>
    </source>
</evidence>
<comment type="function">
    <text evidence="5 6">Structural component of flagellum, the bacterial motility apparatus. Part of the rod structure of flagellar basal body.</text>
</comment>
<comment type="similarity">
    <text evidence="2 6">Belongs to the flagella basal body rod proteins family.</text>
</comment>
<proteinExistence type="inferred from homology"/>
<evidence type="ECO:0000313" key="9">
    <source>
        <dbReference type="Proteomes" id="UP000554286"/>
    </source>
</evidence>
<keyword evidence="8" id="KW-0282">Flagellum</keyword>
<evidence type="ECO:0000256" key="3">
    <source>
        <dbReference type="ARBA" id="ARBA00014376"/>
    </source>
</evidence>
<name>A0A7W6WA37_9PROT</name>
<comment type="subcellular location">
    <subcellularLocation>
        <location evidence="1 6">Bacterial flagellum basal body</location>
    </subcellularLocation>
</comment>
<evidence type="ECO:0000256" key="5">
    <source>
        <dbReference type="ARBA" id="ARBA00024934"/>
    </source>
</evidence>
<dbReference type="Proteomes" id="UP000554286">
    <property type="component" value="Unassembled WGS sequence"/>
</dbReference>
<evidence type="ECO:0000256" key="1">
    <source>
        <dbReference type="ARBA" id="ARBA00004117"/>
    </source>
</evidence>
<evidence type="ECO:0000256" key="7">
    <source>
        <dbReference type="SAM" id="MobiDB-lite"/>
    </source>
</evidence>
<feature type="region of interest" description="Disordered" evidence="7">
    <location>
        <begin position="56"/>
        <end position="93"/>
    </location>
</feature>
<dbReference type="RefSeq" id="WP_184045556.1">
    <property type="nucleotide sequence ID" value="NZ_JACIGK010000017.1"/>
</dbReference>
<evidence type="ECO:0000256" key="4">
    <source>
        <dbReference type="ARBA" id="ARBA00023143"/>
    </source>
</evidence>
<dbReference type="PIRSF" id="PIRSF002889">
    <property type="entry name" value="Rod_FlgB"/>
    <property type="match status" value="1"/>
</dbReference>
<keyword evidence="8" id="KW-0969">Cilium</keyword>
<sequence>MDLSKMPLFQMAQTRMQWAAERQRVLAENLGNIDTPDYRAKDIEAPDFARLATQAAQPVRTTMTHPDHQPGTLDGRGTFDARTDRRPYETSLDGNQVVLEEQMQKVGETRSRYMLAANVFEKHIKLLTIALGKQQ</sequence>
<comment type="subunit">
    <text evidence="6">The basal body constitutes a major portion of the flagellar organelle and consists of a number of rings mounted on a central rod.</text>
</comment>
<evidence type="ECO:0000256" key="2">
    <source>
        <dbReference type="ARBA" id="ARBA00009677"/>
    </source>
</evidence>
<dbReference type="GO" id="GO:0071973">
    <property type="term" value="P:bacterial-type flagellum-dependent cell motility"/>
    <property type="evidence" value="ECO:0007669"/>
    <property type="project" value="InterPro"/>
</dbReference>
<dbReference type="GO" id="GO:0030694">
    <property type="term" value="C:bacterial-type flagellum basal body, rod"/>
    <property type="evidence" value="ECO:0007669"/>
    <property type="project" value="InterPro"/>
</dbReference>
<dbReference type="AlphaFoldDB" id="A0A7W6WA37"/>
<protein>
    <recommendedName>
        <fullName evidence="3 6">Flagellar basal body rod protein FlgB</fullName>
    </recommendedName>
</protein>
<accession>A0A7W6WA37</accession>